<evidence type="ECO:0000256" key="1">
    <source>
        <dbReference type="SAM" id="MobiDB-lite"/>
    </source>
</evidence>
<sequence>MEPEAAVGWERAGNLRPTATPEAPGRSKATGDGPATAPNSALPTRNAGPKRGLLPTPTRTARPWQLFLRRLDIGHTFRFLKQTLGWTALATIHPIGTNRQEVK</sequence>
<dbReference type="Proteomes" id="UP001500752">
    <property type="component" value="Unassembled WGS sequence"/>
</dbReference>
<feature type="region of interest" description="Disordered" evidence="1">
    <location>
        <begin position="1"/>
        <end position="59"/>
    </location>
</feature>
<proteinExistence type="predicted"/>
<protein>
    <recommendedName>
        <fullName evidence="4">Transposase</fullName>
    </recommendedName>
</protein>
<reference evidence="3" key="1">
    <citation type="journal article" date="2019" name="Int. J. Syst. Evol. Microbiol.">
        <title>The Global Catalogue of Microorganisms (GCM) 10K type strain sequencing project: providing services to taxonomists for standard genome sequencing and annotation.</title>
        <authorList>
            <consortium name="The Broad Institute Genomics Platform"/>
            <consortium name="The Broad Institute Genome Sequencing Center for Infectious Disease"/>
            <person name="Wu L."/>
            <person name="Ma J."/>
        </authorList>
    </citation>
    <scope>NUCLEOTIDE SEQUENCE [LARGE SCALE GENOMIC DNA]</scope>
    <source>
        <strain evidence="3">JCM 30742</strain>
    </source>
</reference>
<organism evidence="2 3">
    <name type="scientific">Arthrobacter ginkgonis</name>
    <dbReference type="NCBI Taxonomy" id="1630594"/>
    <lineage>
        <taxon>Bacteria</taxon>
        <taxon>Bacillati</taxon>
        <taxon>Actinomycetota</taxon>
        <taxon>Actinomycetes</taxon>
        <taxon>Micrococcales</taxon>
        <taxon>Micrococcaceae</taxon>
        <taxon>Arthrobacter</taxon>
    </lineage>
</organism>
<accession>A0ABP7C5C5</accession>
<comment type="caution">
    <text evidence="2">The sequence shown here is derived from an EMBL/GenBank/DDBJ whole genome shotgun (WGS) entry which is preliminary data.</text>
</comment>
<keyword evidence="3" id="KW-1185">Reference proteome</keyword>
<name>A0ABP7C5C5_9MICC</name>
<evidence type="ECO:0000313" key="2">
    <source>
        <dbReference type="EMBL" id="GAA3676962.1"/>
    </source>
</evidence>
<evidence type="ECO:0008006" key="4">
    <source>
        <dbReference type="Google" id="ProtNLM"/>
    </source>
</evidence>
<gene>
    <name evidence="2" type="ORF">GCM10023081_14070</name>
</gene>
<evidence type="ECO:0000313" key="3">
    <source>
        <dbReference type="Proteomes" id="UP001500752"/>
    </source>
</evidence>
<dbReference type="EMBL" id="BAABEO010000009">
    <property type="protein sequence ID" value="GAA3676962.1"/>
    <property type="molecule type" value="Genomic_DNA"/>
</dbReference>